<dbReference type="STRING" id="597456.A0A0L7QTY8"/>
<dbReference type="GO" id="GO:0006393">
    <property type="term" value="P:termination of mitochondrial transcription"/>
    <property type="evidence" value="ECO:0007669"/>
    <property type="project" value="TreeGrafter"/>
</dbReference>
<evidence type="ECO:0000313" key="3">
    <source>
        <dbReference type="EMBL" id="KOC62127.1"/>
    </source>
</evidence>
<dbReference type="PANTHER" id="PTHR15437:SF7">
    <property type="entry name" value="TRANSCRIPTION TERMINATION FACTOR 5, MITOCHONDRIAL"/>
    <property type="match status" value="1"/>
</dbReference>
<dbReference type="AlphaFoldDB" id="A0A0L7QTY8"/>
<sequence>MFGLSLPNRVVRIYTGQSVLYFCTRVRVTSLLIEHLNINHSAIEKLKKTERDTLIAKIPEKQIVRNCTILQNMGVNLEHIEYLACCLSLQPIIIKNRIAILKEMGVKSIGLQHIFGFSNRMRKSLKCFKRSHNIPVNQNIMQNLLNYMGITNSKDIQNFTEFNPNIRTGDYYQTCMLYYKTIYLNLHDPLFYKNRKMKYQSITEISKLVHILKTECKFDNEFLKEHPYLLNLDAANVEEFLTELKGLNINGNNVNNFVKKFPRILFCKADKAKELLELYNLLGIPSQALSSYACALKMDKEIFLERFMNIGNSNELGVWLQHRRILPMIYYYKTVMNRVNYLRPLNCLYNANIQTLLSDKTYFLRFVEGDIFYTAVKKHLVYILRKELGEDKTYVIYSIMRHPYWKHVSLVHIDKMLRRLKKYYSADDICKNIHIILYPRSKVASVLNSLRREYSPKNGYNFTSTQYLALCLYILERKYHFSGDAVWQTVSTDTSNVGPNVFKDICKNESDNLVEYICKNDNILFNVSGVAWLEYLLR</sequence>
<accession>A0A0L7QTY8</accession>
<dbReference type="Gene3D" id="1.25.70.10">
    <property type="entry name" value="Transcription termination factor 3, mitochondrial"/>
    <property type="match status" value="1"/>
</dbReference>
<dbReference type="InterPro" id="IPR003690">
    <property type="entry name" value="MTERF"/>
</dbReference>
<dbReference type="EMBL" id="KQ414736">
    <property type="protein sequence ID" value="KOC62127.1"/>
    <property type="molecule type" value="Genomic_DNA"/>
</dbReference>
<protein>
    <submittedName>
        <fullName evidence="3">Uncharacterized protein</fullName>
    </submittedName>
</protein>
<gene>
    <name evidence="3" type="ORF">WH47_05219</name>
</gene>
<name>A0A0L7QTY8_9HYME</name>
<keyword evidence="4" id="KW-1185">Reference proteome</keyword>
<dbReference type="GO" id="GO:0003676">
    <property type="term" value="F:nucleic acid binding"/>
    <property type="evidence" value="ECO:0007669"/>
    <property type="project" value="InterPro"/>
</dbReference>
<evidence type="ECO:0000313" key="4">
    <source>
        <dbReference type="Proteomes" id="UP000053825"/>
    </source>
</evidence>
<dbReference type="OrthoDB" id="10064535at2759"/>
<evidence type="ECO:0000256" key="1">
    <source>
        <dbReference type="ARBA" id="ARBA00007692"/>
    </source>
</evidence>
<dbReference type="Proteomes" id="UP000053825">
    <property type="component" value="Unassembled WGS sequence"/>
</dbReference>
<reference evidence="3 4" key="1">
    <citation type="submission" date="2015-07" db="EMBL/GenBank/DDBJ databases">
        <title>The genome of Habropoda laboriosa.</title>
        <authorList>
            <person name="Pan H."/>
            <person name="Kapheim K."/>
        </authorList>
    </citation>
    <scope>NUCLEOTIDE SEQUENCE [LARGE SCALE GENOMIC DNA]</scope>
    <source>
        <strain evidence="3">0110345459</strain>
    </source>
</reference>
<dbReference type="InterPro" id="IPR038538">
    <property type="entry name" value="MTERF_sf"/>
</dbReference>
<dbReference type="PANTHER" id="PTHR15437">
    <property type="entry name" value="TRANSCRIPTION TERMINATION FACTOR, MITOCHONDRIAL"/>
    <property type="match status" value="1"/>
</dbReference>
<dbReference type="GO" id="GO:0005759">
    <property type="term" value="C:mitochondrial matrix"/>
    <property type="evidence" value="ECO:0007669"/>
    <property type="project" value="TreeGrafter"/>
</dbReference>
<proteinExistence type="inferred from homology"/>
<organism evidence="3 4">
    <name type="scientific">Habropoda laboriosa</name>
    <dbReference type="NCBI Taxonomy" id="597456"/>
    <lineage>
        <taxon>Eukaryota</taxon>
        <taxon>Metazoa</taxon>
        <taxon>Ecdysozoa</taxon>
        <taxon>Arthropoda</taxon>
        <taxon>Hexapoda</taxon>
        <taxon>Insecta</taxon>
        <taxon>Pterygota</taxon>
        <taxon>Neoptera</taxon>
        <taxon>Endopterygota</taxon>
        <taxon>Hymenoptera</taxon>
        <taxon>Apocrita</taxon>
        <taxon>Aculeata</taxon>
        <taxon>Apoidea</taxon>
        <taxon>Anthophila</taxon>
        <taxon>Apidae</taxon>
        <taxon>Habropoda</taxon>
    </lineage>
</organism>
<comment type="similarity">
    <text evidence="1">Belongs to the mTERF family.</text>
</comment>
<keyword evidence="2" id="KW-0809">Transit peptide</keyword>
<evidence type="ECO:0000256" key="2">
    <source>
        <dbReference type="ARBA" id="ARBA00022946"/>
    </source>
</evidence>